<organism evidence="6 7">
    <name type="scientific">OM182 bacterium BACL3 MAG-120507-bin80</name>
    <dbReference type="NCBI Taxonomy" id="1655577"/>
    <lineage>
        <taxon>Bacteria</taxon>
        <taxon>Pseudomonadati</taxon>
        <taxon>Pseudomonadota</taxon>
        <taxon>Gammaproteobacteria</taxon>
        <taxon>OMG group</taxon>
        <taxon>OM182 clade</taxon>
    </lineage>
</organism>
<dbReference type="Gene3D" id="1.20.120.1630">
    <property type="match status" value="1"/>
</dbReference>
<dbReference type="GO" id="GO:0016740">
    <property type="term" value="F:transferase activity"/>
    <property type="evidence" value="ECO:0007669"/>
    <property type="project" value="UniProtKB-ARBA"/>
</dbReference>
<evidence type="ECO:0000256" key="3">
    <source>
        <dbReference type="ARBA" id="ARBA00022989"/>
    </source>
</evidence>
<gene>
    <name evidence="6" type="ORF">ABR69_12700</name>
</gene>
<evidence type="ECO:0000256" key="4">
    <source>
        <dbReference type="ARBA" id="ARBA00023136"/>
    </source>
</evidence>
<dbReference type="EMBL" id="LIBB01000199">
    <property type="protein sequence ID" value="KRO71339.1"/>
    <property type="molecule type" value="Genomic_DNA"/>
</dbReference>
<evidence type="ECO:0000256" key="1">
    <source>
        <dbReference type="ARBA" id="ARBA00004127"/>
    </source>
</evidence>
<comment type="subcellular location">
    <subcellularLocation>
        <location evidence="1">Endomembrane system</location>
        <topology evidence="1">Multi-pass membrane protein</topology>
    </subcellularLocation>
</comment>
<dbReference type="Pfam" id="PF04191">
    <property type="entry name" value="PEMT"/>
    <property type="match status" value="1"/>
</dbReference>
<dbReference type="GO" id="GO:0012505">
    <property type="term" value="C:endomembrane system"/>
    <property type="evidence" value="ECO:0007669"/>
    <property type="project" value="UniProtKB-SubCell"/>
</dbReference>
<reference evidence="6 7" key="1">
    <citation type="submission" date="2015-10" db="EMBL/GenBank/DDBJ databases">
        <title>Metagenome-Assembled Genomes uncover a global brackish microbiome.</title>
        <authorList>
            <person name="Hugerth L.W."/>
            <person name="Larsson J."/>
            <person name="Alneberg J."/>
            <person name="Lindh M.V."/>
            <person name="Legrand C."/>
            <person name="Pinhassi J."/>
            <person name="Andersson A.F."/>
        </authorList>
    </citation>
    <scope>NUCLEOTIDE SEQUENCE [LARGE SCALE GENOMIC DNA]</scope>
    <source>
        <strain evidence="6">BACL4 MAG-120507-bin80</strain>
    </source>
</reference>
<dbReference type="InterPro" id="IPR007318">
    <property type="entry name" value="Phopholipid_MeTrfase"/>
</dbReference>
<evidence type="ECO:0008006" key="8">
    <source>
        <dbReference type="Google" id="ProtNLM"/>
    </source>
</evidence>
<protein>
    <recommendedName>
        <fullName evidence="8">Protein-S-isoprenylcysteine methyltransferase</fullName>
    </recommendedName>
</protein>
<evidence type="ECO:0000313" key="7">
    <source>
        <dbReference type="Proteomes" id="UP000051934"/>
    </source>
</evidence>
<evidence type="ECO:0000256" key="2">
    <source>
        <dbReference type="ARBA" id="ARBA00022692"/>
    </source>
</evidence>
<evidence type="ECO:0000313" key="6">
    <source>
        <dbReference type="EMBL" id="KRO71339.1"/>
    </source>
</evidence>
<dbReference type="Proteomes" id="UP000051934">
    <property type="component" value="Unassembled WGS sequence"/>
</dbReference>
<comment type="caution">
    <text evidence="6">The sequence shown here is derived from an EMBL/GenBank/DDBJ whole genome shotgun (WGS) entry which is preliminary data.</text>
</comment>
<proteinExistence type="predicted"/>
<sequence length="150" mass="16812">MKVPSRLYPPHYLVLSIASIIGIDWLVPVPFVAAAFALIGGLLFLVIGLILAASAARLFSKAKTGIVPFSESTKLVVSGAYRFTRNPMYLGMFFCLIGVTLLVNNVVGLLVLLLFFLIIRQRFVLKEEVQMQETFGDDYAQFKARIRRWI</sequence>
<accession>A0A0R2SDE9</accession>
<feature type="transmembrane region" description="Helical" evidence="5">
    <location>
        <begin position="33"/>
        <end position="53"/>
    </location>
</feature>
<feature type="transmembrane region" description="Helical" evidence="5">
    <location>
        <begin position="7"/>
        <end position="27"/>
    </location>
</feature>
<keyword evidence="3 5" id="KW-1133">Transmembrane helix</keyword>
<name>A0A0R2SDE9_9GAMM</name>
<dbReference type="PANTHER" id="PTHR12714:SF9">
    <property type="entry name" value="PROTEIN-S-ISOPRENYLCYSTEINE O-METHYLTRANSFERASE"/>
    <property type="match status" value="1"/>
</dbReference>
<dbReference type="PANTHER" id="PTHR12714">
    <property type="entry name" value="PROTEIN-S ISOPRENYLCYSTEINE O-METHYLTRANSFERASE"/>
    <property type="match status" value="1"/>
</dbReference>
<dbReference type="AlphaFoldDB" id="A0A0R2SDE9"/>
<feature type="transmembrane region" description="Helical" evidence="5">
    <location>
        <begin position="89"/>
        <end position="119"/>
    </location>
</feature>
<keyword evidence="2 5" id="KW-0812">Transmembrane</keyword>
<evidence type="ECO:0000256" key="5">
    <source>
        <dbReference type="SAM" id="Phobius"/>
    </source>
</evidence>
<keyword evidence="4 5" id="KW-0472">Membrane</keyword>